<feature type="transmembrane region" description="Helical" evidence="1">
    <location>
        <begin position="43"/>
        <end position="67"/>
    </location>
</feature>
<proteinExistence type="predicted"/>
<feature type="transmembrane region" description="Helical" evidence="1">
    <location>
        <begin position="204"/>
        <end position="222"/>
    </location>
</feature>
<keyword evidence="3" id="KW-1185">Reference proteome</keyword>
<name>A0ABY6T4T9_9GAMM</name>
<feature type="transmembrane region" description="Helical" evidence="1">
    <location>
        <begin position="228"/>
        <end position="245"/>
    </location>
</feature>
<evidence type="ECO:0000313" key="3">
    <source>
        <dbReference type="Proteomes" id="UP000277577"/>
    </source>
</evidence>
<dbReference type="Proteomes" id="UP000277577">
    <property type="component" value="Chromosome"/>
</dbReference>
<evidence type="ECO:0000256" key="1">
    <source>
        <dbReference type="SAM" id="Phobius"/>
    </source>
</evidence>
<reference evidence="2 3" key="1">
    <citation type="submission" date="2018-12" db="EMBL/GenBank/DDBJ databases">
        <authorList>
            <consortium name="Pathogen Informatics"/>
        </authorList>
    </citation>
    <scope>NUCLEOTIDE SEQUENCE [LARGE SCALE GENOMIC DNA]</scope>
    <source>
        <strain evidence="2 3">NCTC11976</strain>
    </source>
</reference>
<organism evidence="2 3">
    <name type="scientific">Legionella cherrii</name>
    <dbReference type="NCBI Taxonomy" id="28084"/>
    <lineage>
        <taxon>Bacteria</taxon>
        <taxon>Pseudomonadati</taxon>
        <taxon>Pseudomonadota</taxon>
        <taxon>Gammaproteobacteria</taxon>
        <taxon>Legionellales</taxon>
        <taxon>Legionellaceae</taxon>
        <taxon>Legionella</taxon>
    </lineage>
</organism>
<evidence type="ECO:0000313" key="2">
    <source>
        <dbReference type="EMBL" id="VEB35483.1"/>
    </source>
</evidence>
<keyword evidence="1" id="KW-0812">Transmembrane</keyword>
<feature type="transmembrane region" description="Helical" evidence="1">
    <location>
        <begin position="172"/>
        <end position="192"/>
    </location>
</feature>
<sequence>MTINWPLITVLFCLSIPGVLIAIKRLIFFLLPDNSEALKKRISYFAILQTLLMVFILSLAGAMLSPMTGLHDALLEGLLQGTTHVKALLPIMLPTVLYAFFGLMVFLVLFYGLIARLIDKKNMQIMANIRTVLGVDGCVLYGGVVEEVIGRWGLLNLATFFALLFTKQFPNLLIWISIFISGLIYAVSQIPIYLAAGCTRSRRFIYSIIILSLYQSVLFGYLFWKYGLIAAILSHMLFHLGWAALENVKKS</sequence>
<dbReference type="RefSeq" id="WP_028381142.1">
    <property type="nucleotide sequence ID" value="NZ_CAAAIT010000004.1"/>
</dbReference>
<accession>A0ABY6T4T9</accession>
<gene>
    <name evidence="2" type="ORF">NCTC11976_01381</name>
</gene>
<evidence type="ECO:0008006" key="4">
    <source>
        <dbReference type="Google" id="ProtNLM"/>
    </source>
</evidence>
<keyword evidence="1" id="KW-0472">Membrane</keyword>
<keyword evidence="1" id="KW-1133">Transmembrane helix</keyword>
<feature type="transmembrane region" description="Helical" evidence="1">
    <location>
        <begin position="6"/>
        <end position="31"/>
    </location>
</feature>
<feature type="transmembrane region" description="Helical" evidence="1">
    <location>
        <begin position="87"/>
        <end position="114"/>
    </location>
</feature>
<dbReference type="EMBL" id="LR134173">
    <property type="protein sequence ID" value="VEB35483.1"/>
    <property type="molecule type" value="Genomic_DNA"/>
</dbReference>
<protein>
    <recommendedName>
        <fullName evidence="4">CAAX amino terminal protease self-immunity</fullName>
    </recommendedName>
</protein>